<dbReference type="Proteomes" id="UP000050381">
    <property type="component" value="Unassembled WGS sequence"/>
</dbReference>
<comment type="caution">
    <text evidence="2">The sequence shown here is derived from an EMBL/GenBank/DDBJ whole genome shotgun (WGS) entry which is preliminary data.</text>
</comment>
<gene>
    <name evidence="2" type="ORF">ALO79_100529</name>
</gene>
<feature type="region of interest" description="Disordered" evidence="1">
    <location>
        <begin position="20"/>
        <end position="44"/>
    </location>
</feature>
<name>A0A0P9P3U8_PSESX</name>
<evidence type="ECO:0000256" key="1">
    <source>
        <dbReference type="SAM" id="MobiDB-lite"/>
    </source>
</evidence>
<evidence type="ECO:0000313" key="2">
    <source>
        <dbReference type="EMBL" id="KPW92792.1"/>
    </source>
</evidence>
<dbReference type="PATRIC" id="fig|264450.4.peg.3628"/>
<evidence type="ECO:0000313" key="3">
    <source>
        <dbReference type="Proteomes" id="UP000050381"/>
    </source>
</evidence>
<feature type="compositionally biased region" description="Basic and acidic residues" evidence="1">
    <location>
        <begin position="23"/>
        <end position="32"/>
    </location>
</feature>
<protein>
    <submittedName>
        <fullName evidence="2">Uncharacterized protein</fullName>
    </submittedName>
</protein>
<sequence length="44" mass="5039">MIGLFPDAIKRRLHLLTARQRKTSAEGERFDSEPGLVALKMQEQ</sequence>
<reference evidence="2 3" key="1">
    <citation type="submission" date="2015-09" db="EMBL/GenBank/DDBJ databases">
        <title>Genome announcement of multiple Pseudomonas syringae strains.</title>
        <authorList>
            <person name="Thakur S."/>
            <person name="Wang P.W."/>
            <person name="Gong Y."/>
            <person name="Weir B.S."/>
            <person name="Guttman D.S."/>
        </authorList>
    </citation>
    <scope>NUCLEOTIDE SEQUENCE [LARGE SCALE GENOMIC DNA]</scope>
    <source>
        <strain evidence="2 3">ICMP9419</strain>
    </source>
</reference>
<accession>A0A0P9P3U8</accession>
<dbReference type="EMBL" id="LJQD01000383">
    <property type="protein sequence ID" value="KPW92792.1"/>
    <property type="molecule type" value="Genomic_DNA"/>
</dbReference>
<proteinExistence type="predicted"/>
<dbReference type="AlphaFoldDB" id="A0A0P9P3U8"/>
<organism evidence="2 3">
    <name type="scientific">Pseudomonas syringae pv. castaneae</name>
    <dbReference type="NCBI Taxonomy" id="264450"/>
    <lineage>
        <taxon>Bacteria</taxon>
        <taxon>Pseudomonadati</taxon>
        <taxon>Pseudomonadota</taxon>
        <taxon>Gammaproteobacteria</taxon>
        <taxon>Pseudomonadales</taxon>
        <taxon>Pseudomonadaceae</taxon>
        <taxon>Pseudomonas</taxon>
        <taxon>Pseudomonas syringae</taxon>
    </lineage>
</organism>